<evidence type="ECO:0000256" key="6">
    <source>
        <dbReference type="RuleBase" id="RU364082"/>
    </source>
</evidence>
<comment type="similarity">
    <text evidence="2 6">Belongs to the dTDP-4-dehydrorhamnose reductase family.</text>
</comment>
<dbReference type="GO" id="GO:0008831">
    <property type="term" value="F:dTDP-4-dehydrorhamnose reductase activity"/>
    <property type="evidence" value="ECO:0007669"/>
    <property type="project" value="UniProtKB-EC"/>
</dbReference>
<evidence type="ECO:0000313" key="8">
    <source>
        <dbReference type="EMBL" id="AIL32698.1"/>
    </source>
</evidence>
<evidence type="ECO:0000259" key="7">
    <source>
        <dbReference type="Pfam" id="PF04321"/>
    </source>
</evidence>
<dbReference type="InterPro" id="IPR029903">
    <property type="entry name" value="RmlD-like-bd"/>
</dbReference>
<dbReference type="STRING" id="1072685.IX83_04685"/>
<dbReference type="GO" id="GO:0005829">
    <property type="term" value="C:cytosol"/>
    <property type="evidence" value="ECO:0007669"/>
    <property type="project" value="TreeGrafter"/>
</dbReference>
<comment type="cofactor">
    <cofactor evidence="6">
        <name>Mg(2+)</name>
        <dbReference type="ChEBI" id="CHEBI:18420"/>
    </cofactor>
    <text evidence="6">Binds 1 Mg(2+) ion per monomer.</text>
</comment>
<comment type="pathway">
    <text evidence="1 6">Carbohydrate biosynthesis; dTDP-L-rhamnose biosynthesis.</text>
</comment>
<keyword evidence="6" id="KW-0560">Oxidoreductase</keyword>
<dbReference type="CDD" id="cd05254">
    <property type="entry name" value="dTDP_HR_like_SDR_e"/>
    <property type="match status" value="1"/>
</dbReference>
<dbReference type="InterPro" id="IPR005913">
    <property type="entry name" value="dTDP_dehydrorham_reduct"/>
</dbReference>
<dbReference type="PANTHER" id="PTHR10491">
    <property type="entry name" value="DTDP-4-DEHYDRORHAMNOSE REDUCTASE"/>
    <property type="match status" value="1"/>
</dbReference>
<keyword evidence="9" id="KW-1185">Reference proteome</keyword>
<evidence type="ECO:0000256" key="1">
    <source>
        <dbReference type="ARBA" id="ARBA00004781"/>
    </source>
</evidence>
<dbReference type="Proteomes" id="UP000028945">
    <property type="component" value="Chromosome"/>
</dbReference>
<dbReference type="InterPro" id="IPR036291">
    <property type="entry name" value="NAD(P)-bd_dom_sf"/>
</dbReference>
<dbReference type="OrthoDB" id="9803892at2"/>
<evidence type="ECO:0000256" key="5">
    <source>
        <dbReference type="ARBA" id="ARBA00048200"/>
    </source>
</evidence>
<comment type="catalytic activity">
    <reaction evidence="5 6">
        <text>dTDP-beta-L-rhamnose + NADP(+) = dTDP-4-dehydro-beta-L-rhamnose + NADPH + H(+)</text>
        <dbReference type="Rhea" id="RHEA:21796"/>
        <dbReference type="ChEBI" id="CHEBI:15378"/>
        <dbReference type="ChEBI" id="CHEBI:57510"/>
        <dbReference type="ChEBI" id="CHEBI:57783"/>
        <dbReference type="ChEBI" id="CHEBI:58349"/>
        <dbReference type="ChEBI" id="CHEBI:62830"/>
        <dbReference type="EC" id="1.1.1.133"/>
    </reaction>
</comment>
<dbReference type="HOGENOM" id="CLU_045518_1_0_4"/>
<evidence type="ECO:0000256" key="3">
    <source>
        <dbReference type="ARBA" id="ARBA00012929"/>
    </source>
</evidence>
<evidence type="ECO:0000313" key="9">
    <source>
        <dbReference type="Proteomes" id="UP000028945"/>
    </source>
</evidence>
<dbReference type="Gene3D" id="3.90.25.10">
    <property type="entry name" value="UDP-galactose 4-epimerase, domain 1"/>
    <property type="match status" value="1"/>
</dbReference>
<feature type="domain" description="RmlD-like substrate binding" evidence="7">
    <location>
        <begin position="1"/>
        <end position="277"/>
    </location>
</feature>
<dbReference type="Gene3D" id="3.40.50.720">
    <property type="entry name" value="NAD(P)-binding Rossmann-like Domain"/>
    <property type="match status" value="1"/>
</dbReference>
<dbReference type="UniPathway" id="UPA00124"/>
<dbReference type="PANTHER" id="PTHR10491:SF4">
    <property type="entry name" value="METHIONINE ADENOSYLTRANSFERASE 2 SUBUNIT BETA"/>
    <property type="match status" value="1"/>
</dbReference>
<proteinExistence type="inferred from homology"/>
<dbReference type="SUPFAM" id="SSF51735">
    <property type="entry name" value="NAD(P)-binding Rossmann-fold domains"/>
    <property type="match status" value="1"/>
</dbReference>
<sequence>MRILILGKNGQLGRSLFLRLAQEHDVQAWSREDFCFQTSFDFKKIEDYQPDILINAVGFTQVDQAEKQQETAYQVNAHIPFLIAEKIRAAQLPTAFIHFSTDFVFAGNFYRPYVEEDTPSPINYYGITKAESERLLRQALPQQTWIFRLSRLYSVDSSQHFAARLKQQLSKQKRVEVVDDQWGHFTDTQWVSTQLAQLLNQLAPDNAGIYHLVPKEAKSLYQYALEVWQQEKEKGLFLANEIVPISTQEWLQKQHADFAKRPLRLQLSQEKIYKTFTI</sequence>
<dbReference type="EMBL" id="CP009238">
    <property type="protein sequence ID" value="AIL32698.1"/>
    <property type="molecule type" value="Genomic_DNA"/>
</dbReference>
<evidence type="ECO:0000256" key="2">
    <source>
        <dbReference type="ARBA" id="ARBA00010944"/>
    </source>
</evidence>
<reference evidence="8 9" key="1">
    <citation type="journal article" date="2014" name="BMC Genomics">
        <title>A genomic perspective on a new bacterial genus and species from the Alcaligenaceae family, Basilea psittacipulmonis.</title>
        <authorList>
            <person name="Whiteson K.L."/>
            <person name="Hernandez D."/>
            <person name="Lazarevic V."/>
            <person name="Gaia N."/>
            <person name="Farinelli L."/>
            <person name="Francois P."/>
            <person name="Pilo P."/>
            <person name="Frey J."/>
            <person name="Schrenzel J."/>
        </authorList>
    </citation>
    <scope>NUCLEOTIDE SEQUENCE [LARGE SCALE GENOMIC DNA]</scope>
    <source>
        <strain evidence="8 9">DSM 24701</strain>
    </source>
</reference>
<dbReference type="RefSeq" id="WP_038499714.1">
    <property type="nucleotide sequence ID" value="NZ_AFWK01000017.1"/>
</dbReference>
<dbReference type="EC" id="1.1.1.133" evidence="3 6"/>
<name>A0A077DHT4_9BURK</name>
<dbReference type="Pfam" id="PF04321">
    <property type="entry name" value="RmlD_sub_bind"/>
    <property type="match status" value="1"/>
</dbReference>
<dbReference type="AlphaFoldDB" id="A0A077DHT4"/>
<comment type="function">
    <text evidence="6">Catalyzes the reduction of dTDP-6-deoxy-L-lyxo-4-hexulose to yield dTDP-L-rhamnose.</text>
</comment>
<dbReference type="GO" id="GO:0019305">
    <property type="term" value="P:dTDP-rhamnose biosynthetic process"/>
    <property type="evidence" value="ECO:0007669"/>
    <property type="project" value="UniProtKB-UniPathway"/>
</dbReference>
<organism evidence="8 9">
    <name type="scientific">Basilea psittacipulmonis DSM 24701</name>
    <dbReference type="NCBI Taxonomy" id="1072685"/>
    <lineage>
        <taxon>Bacteria</taxon>
        <taxon>Pseudomonadati</taxon>
        <taxon>Pseudomonadota</taxon>
        <taxon>Betaproteobacteria</taxon>
        <taxon>Burkholderiales</taxon>
        <taxon>Alcaligenaceae</taxon>
        <taxon>Basilea</taxon>
    </lineage>
</organism>
<evidence type="ECO:0000256" key="4">
    <source>
        <dbReference type="ARBA" id="ARBA00017099"/>
    </source>
</evidence>
<protein>
    <recommendedName>
        <fullName evidence="4 6">dTDP-4-dehydrorhamnose reductase</fullName>
        <ecNumber evidence="3 6">1.1.1.133</ecNumber>
    </recommendedName>
</protein>
<dbReference type="KEGG" id="bpsi:IX83_04685"/>
<keyword evidence="6" id="KW-0521">NADP</keyword>
<accession>A0A077DHT4</accession>
<gene>
    <name evidence="8" type="ORF">IX83_04685</name>
</gene>
<dbReference type="eggNOG" id="COG1091">
    <property type="taxonomic scope" value="Bacteria"/>
</dbReference>